<keyword evidence="1" id="KW-0004">4Fe-4S</keyword>
<feature type="domain" description="Cysteine-rich" evidence="6">
    <location>
        <begin position="350"/>
        <end position="433"/>
    </location>
</feature>
<dbReference type="STRING" id="316067.Geob_3500"/>
<dbReference type="Proteomes" id="UP000007721">
    <property type="component" value="Chromosome"/>
</dbReference>
<keyword evidence="2" id="KW-0479">Metal-binding</keyword>
<organism evidence="7 8">
    <name type="scientific">Geotalea daltonii (strain DSM 22248 / JCM 15807 / FRC-32)</name>
    <name type="common">Geobacter daltonii</name>
    <dbReference type="NCBI Taxonomy" id="316067"/>
    <lineage>
        <taxon>Bacteria</taxon>
        <taxon>Pseudomonadati</taxon>
        <taxon>Thermodesulfobacteriota</taxon>
        <taxon>Desulfuromonadia</taxon>
        <taxon>Geobacterales</taxon>
        <taxon>Geobacteraceae</taxon>
        <taxon>Geotalea</taxon>
    </lineage>
</organism>
<dbReference type="InterPro" id="IPR004017">
    <property type="entry name" value="Cys_rich_dom"/>
</dbReference>
<dbReference type="AlphaFoldDB" id="A0A068F013"/>
<reference evidence="7 8" key="1">
    <citation type="submission" date="2009-01" db="EMBL/GenBank/DDBJ databases">
        <title>Complete sequence of Geobacter sp. FRC-32.</title>
        <authorList>
            <consortium name="US DOE Joint Genome Institute"/>
            <person name="Lucas S."/>
            <person name="Copeland A."/>
            <person name="Lapidus A."/>
            <person name="Glavina del Rio T."/>
            <person name="Dalin E."/>
            <person name="Tice H."/>
            <person name="Bruce D."/>
            <person name="Goodwin L."/>
            <person name="Pitluck S."/>
            <person name="Saunders E."/>
            <person name="Brettin T."/>
            <person name="Detter J.C."/>
            <person name="Han C."/>
            <person name="Larimer F."/>
            <person name="Land M."/>
            <person name="Hauser L."/>
            <person name="Kyrpides N."/>
            <person name="Ovchinnikova G."/>
            <person name="Kostka J."/>
            <person name="Richardson P."/>
        </authorList>
    </citation>
    <scope>NUCLEOTIDE SEQUENCE [LARGE SCALE GENOMIC DNA]</scope>
    <source>
        <strain evidence="8">DSM 22248 / JCM 15807 / FRC-32</strain>
    </source>
</reference>
<name>A0A068F013_GEODF</name>
<keyword evidence="5" id="KW-0411">Iron-sulfur</keyword>
<dbReference type="GO" id="GO:0051539">
    <property type="term" value="F:4 iron, 4 sulfur cluster binding"/>
    <property type="evidence" value="ECO:0007669"/>
    <property type="project" value="UniProtKB-KW"/>
</dbReference>
<dbReference type="PANTHER" id="PTHR32479:SF19">
    <property type="entry name" value="ANAEROBIC GLYCEROL-3-PHOSPHATE DEHYDROGENASE SUBUNIT C"/>
    <property type="match status" value="1"/>
</dbReference>
<keyword evidence="8" id="KW-1185">Reference proteome</keyword>
<dbReference type="GO" id="GO:0046872">
    <property type="term" value="F:metal ion binding"/>
    <property type="evidence" value="ECO:0007669"/>
    <property type="project" value="UniProtKB-KW"/>
</dbReference>
<evidence type="ECO:0000256" key="4">
    <source>
        <dbReference type="ARBA" id="ARBA00023004"/>
    </source>
</evidence>
<accession>A0A068F013</accession>
<evidence type="ECO:0000313" key="8">
    <source>
        <dbReference type="Proteomes" id="UP000007721"/>
    </source>
</evidence>
<evidence type="ECO:0000256" key="1">
    <source>
        <dbReference type="ARBA" id="ARBA00022485"/>
    </source>
</evidence>
<sequence>MVDSSRKSPQKVVREVIELCADCDTCRTLMEKDCVFFPELYRLSDREKEEEIPVTEAELRELVELCTLCGLCPCPRVPEDLVKAKNGYMQKEGTPISTRLMIDVPGLARLCGTFPRLSKALTNNKAMSTLLRKVTRTHPARQIPTVTEPDFFQWAKKKGLTNRLPGSRNVTYFAGCTAGYLFPEVARATVEVLERNGETVYVPPQQCCGMPHLVEGDFDGSLQRAGLNIESLLESAKAGDNLVCSCPTCGYFMKVLLKERAYFSDDYQGSIGAGENEIRVPDPSSGNNQFRILKSAYKDILKDDGCFSAFDPMSRIGLSDALCDAGEYLARLHAEGRLDTFFNTINERMVYYAPCHQREQKIGTPYLDLLALIPGLRLESLEETDCCGMGGNFGFKTHFHEKSLAIGKPLMLKIRQHAPQAIITDCLSCRLQFNHALPYPVFHPMEILARAYRNAERGGNIS</sequence>
<dbReference type="EMBL" id="CP001390">
    <property type="protein sequence ID" value="AID58007.1"/>
    <property type="molecule type" value="Genomic_DNA"/>
</dbReference>
<dbReference type="Pfam" id="PF02754">
    <property type="entry name" value="CCG"/>
    <property type="match status" value="2"/>
</dbReference>
<protein>
    <submittedName>
        <fullName evidence="7">Iron-sulfur cluster-binding oxidoreductase</fullName>
    </submittedName>
</protein>
<dbReference type="eggNOG" id="COG0247">
    <property type="taxonomic scope" value="Bacteria"/>
</dbReference>
<dbReference type="HOGENOM" id="CLU_949162_0_0_7"/>
<dbReference type="PANTHER" id="PTHR32479">
    <property type="entry name" value="GLYCOLATE OXIDASE IRON-SULFUR SUBUNIT"/>
    <property type="match status" value="1"/>
</dbReference>
<evidence type="ECO:0000256" key="5">
    <source>
        <dbReference type="ARBA" id="ARBA00023014"/>
    </source>
</evidence>
<gene>
    <name evidence="7" type="ordered locus">Geob_3500</name>
</gene>
<dbReference type="GO" id="GO:0016491">
    <property type="term" value="F:oxidoreductase activity"/>
    <property type="evidence" value="ECO:0007669"/>
    <property type="project" value="UniProtKB-ARBA"/>
</dbReference>
<evidence type="ECO:0000313" key="7">
    <source>
        <dbReference type="EMBL" id="AID58007.1"/>
    </source>
</evidence>
<dbReference type="KEGG" id="geo:Geob_3500"/>
<feature type="domain" description="Cysteine-rich" evidence="6">
    <location>
        <begin position="170"/>
        <end position="253"/>
    </location>
</feature>
<proteinExistence type="predicted"/>
<evidence type="ECO:0000259" key="6">
    <source>
        <dbReference type="Pfam" id="PF02754"/>
    </source>
</evidence>
<evidence type="ECO:0000256" key="3">
    <source>
        <dbReference type="ARBA" id="ARBA00022737"/>
    </source>
</evidence>
<evidence type="ECO:0000256" key="2">
    <source>
        <dbReference type="ARBA" id="ARBA00022723"/>
    </source>
</evidence>
<keyword evidence="4" id="KW-0408">Iron</keyword>
<keyword evidence="3" id="KW-0677">Repeat</keyword>